<dbReference type="EMBL" id="BJOU01000001">
    <property type="protein sequence ID" value="GED95962.1"/>
    <property type="molecule type" value="Genomic_DNA"/>
</dbReference>
<feature type="domain" description="Clp ATPase C-terminal" evidence="6">
    <location>
        <begin position="600"/>
        <end position="685"/>
    </location>
</feature>
<keyword evidence="2" id="KW-0067">ATP-binding</keyword>
<organism evidence="7 8">
    <name type="scientific">Gordonia crocea</name>
    <dbReference type="NCBI Taxonomy" id="589162"/>
    <lineage>
        <taxon>Bacteria</taxon>
        <taxon>Bacillati</taxon>
        <taxon>Actinomycetota</taxon>
        <taxon>Actinomycetes</taxon>
        <taxon>Mycobacteriales</taxon>
        <taxon>Gordoniaceae</taxon>
        <taxon>Gordonia</taxon>
    </lineage>
</organism>
<dbReference type="Proteomes" id="UP000444980">
    <property type="component" value="Unassembled WGS sequence"/>
</dbReference>
<dbReference type="Pfam" id="PF07724">
    <property type="entry name" value="AAA_2"/>
    <property type="match status" value="1"/>
</dbReference>
<dbReference type="GO" id="GO:0016887">
    <property type="term" value="F:ATP hydrolysis activity"/>
    <property type="evidence" value="ECO:0007669"/>
    <property type="project" value="InterPro"/>
</dbReference>
<dbReference type="InterPro" id="IPR001270">
    <property type="entry name" value="ClpA/B"/>
</dbReference>
<dbReference type="CDD" id="cd19499">
    <property type="entry name" value="RecA-like_ClpB_Hsp104-like"/>
    <property type="match status" value="1"/>
</dbReference>
<feature type="region of interest" description="Disordered" evidence="4">
    <location>
        <begin position="104"/>
        <end position="142"/>
    </location>
</feature>
<dbReference type="InterPro" id="IPR050130">
    <property type="entry name" value="ClpA_ClpB"/>
</dbReference>
<dbReference type="PANTHER" id="PTHR11638:SF111">
    <property type="entry name" value="ATP-DEPENDENT CLP PROTEASE ATP-BINDING SUBUNIT CLPA"/>
    <property type="match status" value="1"/>
</dbReference>
<evidence type="ECO:0000256" key="4">
    <source>
        <dbReference type="SAM" id="MobiDB-lite"/>
    </source>
</evidence>
<feature type="compositionally biased region" description="Low complexity" evidence="4">
    <location>
        <begin position="110"/>
        <end position="132"/>
    </location>
</feature>
<dbReference type="Gene3D" id="1.10.8.60">
    <property type="match status" value="1"/>
</dbReference>
<dbReference type="RefSeq" id="WP_161925501.1">
    <property type="nucleotide sequence ID" value="NZ_BJOU01000001.1"/>
</dbReference>
<keyword evidence="8" id="KW-1185">Reference proteome</keyword>
<feature type="domain" description="AAA+ ATPase" evidence="5">
    <location>
        <begin position="426"/>
        <end position="601"/>
    </location>
</feature>
<evidence type="ECO:0000259" key="5">
    <source>
        <dbReference type="SMART" id="SM00382"/>
    </source>
</evidence>
<dbReference type="SMART" id="SM00382">
    <property type="entry name" value="AAA"/>
    <property type="match status" value="2"/>
</dbReference>
<dbReference type="GO" id="GO:0034605">
    <property type="term" value="P:cellular response to heat"/>
    <property type="evidence" value="ECO:0007669"/>
    <property type="project" value="TreeGrafter"/>
</dbReference>
<dbReference type="PRINTS" id="PR00300">
    <property type="entry name" value="CLPPROTEASEA"/>
</dbReference>
<accession>A0A7M4BQ01</accession>
<dbReference type="Pfam" id="PF10431">
    <property type="entry name" value="ClpB_D2-small"/>
    <property type="match status" value="1"/>
</dbReference>
<dbReference type="GO" id="GO:0005737">
    <property type="term" value="C:cytoplasm"/>
    <property type="evidence" value="ECO:0007669"/>
    <property type="project" value="TreeGrafter"/>
</dbReference>
<dbReference type="InterPro" id="IPR003593">
    <property type="entry name" value="AAA+_ATPase"/>
</dbReference>
<evidence type="ECO:0000313" key="8">
    <source>
        <dbReference type="Proteomes" id="UP000444980"/>
    </source>
</evidence>
<dbReference type="PANTHER" id="PTHR11638">
    <property type="entry name" value="ATP-DEPENDENT CLP PROTEASE"/>
    <property type="match status" value="1"/>
</dbReference>
<name>A0A7M4BQ01_9ACTN</name>
<comment type="caution">
    <text evidence="7">The sequence shown here is derived from an EMBL/GenBank/DDBJ whole genome shotgun (WGS) entry which is preliminary data.</text>
</comment>
<reference evidence="8" key="1">
    <citation type="submission" date="2019-06" db="EMBL/GenBank/DDBJ databases">
        <title>Gordonia isolated from sludge of a wastewater treatment plant.</title>
        <authorList>
            <person name="Tamura T."/>
            <person name="Aoyama K."/>
            <person name="Kang Y."/>
            <person name="Saito S."/>
            <person name="Akiyama N."/>
            <person name="Yazawa K."/>
            <person name="Gonoi T."/>
            <person name="Mikami Y."/>
        </authorList>
    </citation>
    <scope>NUCLEOTIDE SEQUENCE [LARGE SCALE GENOMIC DNA]</scope>
    <source>
        <strain evidence="8">NBRC 107697</strain>
    </source>
</reference>
<keyword evidence="3" id="KW-0143">Chaperone</keyword>
<gene>
    <name evidence="7" type="ORF">nbrc107697_00010</name>
</gene>
<evidence type="ECO:0000259" key="6">
    <source>
        <dbReference type="SMART" id="SM01086"/>
    </source>
</evidence>
<dbReference type="GO" id="GO:0005524">
    <property type="term" value="F:ATP binding"/>
    <property type="evidence" value="ECO:0007669"/>
    <property type="project" value="UniProtKB-KW"/>
</dbReference>
<dbReference type="Gene3D" id="3.40.50.300">
    <property type="entry name" value="P-loop containing nucleotide triphosphate hydrolases"/>
    <property type="match status" value="1"/>
</dbReference>
<dbReference type="InterPro" id="IPR027417">
    <property type="entry name" value="P-loop_NTPase"/>
</dbReference>
<evidence type="ECO:0000256" key="1">
    <source>
        <dbReference type="ARBA" id="ARBA00022741"/>
    </source>
</evidence>
<keyword evidence="1" id="KW-0547">Nucleotide-binding</keyword>
<sequence length="688" mass="74381">MDSGEVESLVEASRSEVKRWGGDAPGYLHLAAVLDRRWSVEFREAFGEDGIAAVEERLGNAVYVGDESDVRELLSSGSRAEILAKLRELVDAAPVTDDPVVLTKNRPAEATPADGGEVAAAAGGPTPTAADGSIPESEKPAQDREQILGLATRVAGERIQGREAEHREVAALLLAESAGPIIVTGERGSGRTSFIHGLPPVLADAGVGLTVFGVPRGQEVSPEDLYRLLRQAPDDSVIVVDDLDQRAMLRDQLPMVEMLRALRGASESTKARVIVVLEQASLGRFESYVTDFGHIVALPTMTDDAGEAAIKRAVDKIAARYEKVRPDDELMSAVSAPPARTEKFAHPGLAARRLDIALARAAIEGRDTATIVDLHRDGSVPALRRKVEEMSTAMKSRVKGQDTAIEAVTRRLALTRSNLDLRPERPNGVFLFVGPTGVGKTELAREIARVEYGGEDALIRLDMSEYSDSWGVSRLTGPMPGYVGSDSPDDWLTTKVANRPRCVVLLDEIEKAHPVVWNVFLQVFDAGRLSDSRGVTADFRDAVVVMTSNIGVREANSKPLGFGAAAGVERSRELALGALKDTMPPELLNRIDEVAQFEELSLAAITEIARDEVDRAIDMLASRGWTVGVDDEVIDWLATTGYDPAYGARHLQRNIERRLLSDLVTFSEKGVSTVRVQVRDSDIVISEA</sequence>
<dbReference type="InterPro" id="IPR003959">
    <property type="entry name" value="ATPase_AAA_core"/>
</dbReference>
<evidence type="ECO:0000256" key="2">
    <source>
        <dbReference type="ARBA" id="ARBA00022840"/>
    </source>
</evidence>
<protein>
    <submittedName>
        <fullName evidence="7">Uncharacterized protein</fullName>
    </submittedName>
</protein>
<dbReference type="SMART" id="SM01086">
    <property type="entry name" value="ClpB_D2-small"/>
    <property type="match status" value="1"/>
</dbReference>
<dbReference type="SUPFAM" id="SSF52540">
    <property type="entry name" value="P-loop containing nucleoside triphosphate hydrolases"/>
    <property type="match status" value="2"/>
</dbReference>
<dbReference type="AlphaFoldDB" id="A0A7M4BQ01"/>
<evidence type="ECO:0000256" key="3">
    <source>
        <dbReference type="ARBA" id="ARBA00023186"/>
    </source>
</evidence>
<dbReference type="OrthoDB" id="9803641at2"/>
<proteinExistence type="predicted"/>
<feature type="domain" description="AAA+ ATPase" evidence="5">
    <location>
        <begin position="177"/>
        <end position="325"/>
    </location>
</feature>
<dbReference type="InterPro" id="IPR019489">
    <property type="entry name" value="Clp_ATPase_C"/>
</dbReference>
<evidence type="ECO:0000313" key="7">
    <source>
        <dbReference type="EMBL" id="GED95962.1"/>
    </source>
</evidence>